<evidence type="ECO:0000256" key="4">
    <source>
        <dbReference type="ARBA" id="ARBA00022989"/>
    </source>
</evidence>
<dbReference type="OrthoDB" id="6152887at2759"/>
<dbReference type="InterPro" id="IPR007110">
    <property type="entry name" value="Ig-like_dom"/>
</dbReference>
<keyword evidence="3 11" id="KW-0732">Signal</keyword>
<feature type="domain" description="Ig-like" evidence="12">
    <location>
        <begin position="162"/>
        <end position="242"/>
    </location>
</feature>
<comment type="subcellular location">
    <subcellularLocation>
        <location evidence="1">Membrane</location>
        <topology evidence="1">Single-pass type I membrane protein</topology>
    </subcellularLocation>
</comment>
<dbReference type="PANTHER" id="PTHR13869:SF42">
    <property type="match status" value="1"/>
</dbReference>
<dbReference type="InterPro" id="IPR003599">
    <property type="entry name" value="Ig_sub"/>
</dbReference>
<evidence type="ECO:0000259" key="12">
    <source>
        <dbReference type="PROSITE" id="PS50835"/>
    </source>
</evidence>
<evidence type="ECO:0000256" key="5">
    <source>
        <dbReference type="ARBA" id="ARBA00023136"/>
    </source>
</evidence>
<dbReference type="InterPro" id="IPR013106">
    <property type="entry name" value="Ig_V-set"/>
</dbReference>
<evidence type="ECO:0000256" key="6">
    <source>
        <dbReference type="ARBA" id="ARBA00023157"/>
    </source>
</evidence>
<dbReference type="KEGG" id="xla:108710389"/>
<evidence type="ECO:0000256" key="11">
    <source>
        <dbReference type="SAM" id="SignalP"/>
    </source>
</evidence>
<feature type="region of interest" description="Disordered" evidence="9">
    <location>
        <begin position="426"/>
        <end position="453"/>
    </location>
</feature>
<evidence type="ECO:0000313" key="13">
    <source>
        <dbReference type="Proteomes" id="UP000186698"/>
    </source>
</evidence>
<dbReference type="AlphaFoldDB" id="A0A8J1MPD7"/>
<name>A0A8J1MPD7_XENLA</name>
<keyword evidence="5 10" id="KW-0472">Membrane</keyword>
<dbReference type="SMART" id="SM00409">
    <property type="entry name" value="IG"/>
    <property type="match status" value="3"/>
</dbReference>
<dbReference type="PANTHER" id="PTHR13869">
    <property type="entry name" value="MYELIN P0 RELATED"/>
    <property type="match status" value="1"/>
</dbReference>
<keyword evidence="13" id="KW-1185">Reference proteome</keyword>
<dbReference type="GeneID" id="108710389"/>
<evidence type="ECO:0000256" key="3">
    <source>
        <dbReference type="ARBA" id="ARBA00022729"/>
    </source>
</evidence>
<proteinExistence type="predicted"/>
<keyword evidence="4 10" id="KW-1133">Transmembrane helix</keyword>
<dbReference type="Gene3D" id="2.60.40.10">
    <property type="entry name" value="Immunoglobulins"/>
    <property type="match status" value="3"/>
</dbReference>
<protein>
    <submittedName>
        <fullName evidence="14">Uncharacterized protein LOC108710389 isoform X1</fullName>
    </submittedName>
</protein>
<keyword evidence="2 10" id="KW-0812">Transmembrane</keyword>
<evidence type="ECO:0000313" key="14">
    <source>
        <dbReference type="RefSeq" id="XP_041443296.1"/>
    </source>
</evidence>
<accession>A0A8J1MPD7</accession>
<feature type="chain" id="PRO_5035188090" evidence="11">
    <location>
        <begin position="20"/>
        <end position="510"/>
    </location>
</feature>
<feature type="transmembrane region" description="Helical" evidence="10">
    <location>
        <begin position="395"/>
        <end position="417"/>
    </location>
</feature>
<reference evidence="14" key="1">
    <citation type="submission" date="2025-08" db="UniProtKB">
        <authorList>
            <consortium name="RefSeq"/>
        </authorList>
    </citation>
    <scope>IDENTIFICATION</scope>
    <source>
        <strain evidence="14">J_2021</strain>
        <tissue evidence="14">Erythrocytes</tissue>
    </source>
</reference>
<evidence type="ECO:0000256" key="10">
    <source>
        <dbReference type="SAM" id="Phobius"/>
    </source>
</evidence>
<keyword evidence="8" id="KW-0393">Immunoglobulin domain</keyword>
<dbReference type="InterPro" id="IPR036179">
    <property type="entry name" value="Ig-like_dom_sf"/>
</dbReference>
<gene>
    <name evidence="14" type="primary">LOC108710389</name>
</gene>
<evidence type="ECO:0000256" key="7">
    <source>
        <dbReference type="ARBA" id="ARBA00023180"/>
    </source>
</evidence>
<keyword evidence="6" id="KW-1015">Disulfide bond</keyword>
<dbReference type="GO" id="GO:0016020">
    <property type="term" value="C:membrane"/>
    <property type="evidence" value="ECO:0007669"/>
    <property type="project" value="UniProtKB-SubCell"/>
</dbReference>
<evidence type="ECO:0000256" key="2">
    <source>
        <dbReference type="ARBA" id="ARBA00022692"/>
    </source>
</evidence>
<dbReference type="Proteomes" id="UP000186698">
    <property type="component" value="Chromosome 3L"/>
</dbReference>
<dbReference type="Pfam" id="PF07686">
    <property type="entry name" value="V-set"/>
    <property type="match status" value="2"/>
</dbReference>
<evidence type="ECO:0000256" key="8">
    <source>
        <dbReference type="ARBA" id="ARBA00023319"/>
    </source>
</evidence>
<dbReference type="SUPFAM" id="SSF48726">
    <property type="entry name" value="Immunoglobulin"/>
    <property type="match status" value="2"/>
</dbReference>
<feature type="signal peptide" evidence="11">
    <location>
        <begin position="1"/>
        <end position="19"/>
    </location>
</feature>
<dbReference type="InterPro" id="IPR013783">
    <property type="entry name" value="Ig-like_fold"/>
</dbReference>
<evidence type="ECO:0000256" key="9">
    <source>
        <dbReference type="SAM" id="MobiDB-lite"/>
    </source>
</evidence>
<organism evidence="13 14">
    <name type="scientific">Xenopus laevis</name>
    <name type="common">African clawed frog</name>
    <dbReference type="NCBI Taxonomy" id="8355"/>
    <lineage>
        <taxon>Eukaryota</taxon>
        <taxon>Metazoa</taxon>
        <taxon>Chordata</taxon>
        <taxon>Craniata</taxon>
        <taxon>Vertebrata</taxon>
        <taxon>Euteleostomi</taxon>
        <taxon>Amphibia</taxon>
        <taxon>Batrachia</taxon>
        <taxon>Anura</taxon>
        <taxon>Pipoidea</taxon>
        <taxon>Pipidae</taxon>
        <taxon>Xenopodinae</taxon>
        <taxon>Xenopus</taxon>
        <taxon>Xenopus</taxon>
    </lineage>
</organism>
<sequence>MSALLVLWLVLSLWGAVWGRPGQYCADQPAGVEVFAGDSVTFPCSFVFPRTLTGITNRTIVFQAGNISYCGDRIYNSRYGNTTQEYQGRVSLVGDPQAQNGTITLTSVRTSDRKNFCCRVQLLNQNTIIEQWQNGLGTRLTVRVGENKMTMHQPPFISALVGDTVTIPCHFSINSKKEIQKKSVSSVQWRFGQSPSCGTVIYNSSTGAVRREDRERISVAGEGGASILIKRVTTNDRGWYCCGAQVTGDGQVYTTQRERGTNLTITGKTDQMKIKQPKEVTFTNSSTISCNFTLPEDEDPLWLGIYWMFGNPREGFAYHPHPELIHPRYRGKTRLVGQSDLYLEEVIGMDNTNFYCRVAMRLCNDTQQNTIETLLEEGAGTLLRVNADPSDQTKIIAASVVSAIILILLLFIILCLVKHKGMRKQVQQSKQKKSESATPEYEGTESVRKEQTTDMSLYTTIEETARASCDPSNNGGQLLYSTVNHSLSSTNHTSSPDSGKEVFYADVKRN</sequence>
<dbReference type="PROSITE" id="PS50835">
    <property type="entry name" value="IG_LIKE"/>
    <property type="match status" value="1"/>
</dbReference>
<keyword evidence="7" id="KW-0325">Glycoprotein</keyword>
<dbReference type="RefSeq" id="XP_041443296.1">
    <property type="nucleotide sequence ID" value="XM_041587362.1"/>
</dbReference>
<dbReference type="InterPro" id="IPR000920">
    <property type="entry name" value="Myelin_P0-rel"/>
</dbReference>
<evidence type="ECO:0000256" key="1">
    <source>
        <dbReference type="ARBA" id="ARBA00004479"/>
    </source>
</evidence>